<dbReference type="PROSITE" id="PS50297">
    <property type="entry name" value="ANK_REP_REGION"/>
    <property type="match status" value="5"/>
</dbReference>
<protein>
    <submittedName>
        <fullName evidence="7">BTB domain-containing protein</fullName>
    </submittedName>
</protein>
<dbReference type="SUPFAM" id="SSF54695">
    <property type="entry name" value="POZ domain"/>
    <property type="match status" value="1"/>
</dbReference>
<reference evidence="5 6" key="2">
    <citation type="submission" date="2018-11" db="EMBL/GenBank/DDBJ databases">
        <authorList>
            <consortium name="Pathogen Informatics"/>
        </authorList>
    </citation>
    <scope>NUCLEOTIDE SEQUENCE [LARGE SCALE GENOMIC DNA]</scope>
</reference>
<dbReference type="PANTHER" id="PTHR24198">
    <property type="entry name" value="ANKYRIN REPEAT AND PROTEIN KINASE DOMAIN-CONTAINING PROTEIN"/>
    <property type="match status" value="1"/>
</dbReference>
<organism evidence="7">
    <name type="scientific">Nippostrongylus brasiliensis</name>
    <name type="common">Rat hookworm</name>
    <dbReference type="NCBI Taxonomy" id="27835"/>
    <lineage>
        <taxon>Eukaryota</taxon>
        <taxon>Metazoa</taxon>
        <taxon>Ecdysozoa</taxon>
        <taxon>Nematoda</taxon>
        <taxon>Chromadorea</taxon>
        <taxon>Rhabditida</taxon>
        <taxon>Rhabditina</taxon>
        <taxon>Rhabditomorpha</taxon>
        <taxon>Strongyloidea</taxon>
        <taxon>Heligmosomidae</taxon>
        <taxon>Nippostrongylus</taxon>
    </lineage>
</organism>
<dbReference type="PROSITE" id="PS50088">
    <property type="entry name" value="ANK_REPEAT"/>
    <property type="match status" value="9"/>
</dbReference>
<dbReference type="InterPro" id="IPR002110">
    <property type="entry name" value="Ankyrin_rpt"/>
</dbReference>
<feature type="repeat" description="ANK" evidence="3">
    <location>
        <begin position="855"/>
        <end position="887"/>
    </location>
</feature>
<evidence type="ECO:0000259" key="4">
    <source>
        <dbReference type="PROSITE" id="PS50097"/>
    </source>
</evidence>
<feature type="repeat" description="ANK" evidence="3">
    <location>
        <begin position="675"/>
        <end position="707"/>
    </location>
</feature>
<dbReference type="Pfam" id="PF00023">
    <property type="entry name" value="Ank"/>
    <property type="match status" value="1"/>
</dbReference>
<evidence type="ECO:0000256" key="2">
    <source>
        <dbReference type="ARBA" id="ARBA00023043"/>
    </source>
</evidence>
<evidence type="ECO:0000256" key="3">
    <source>
        <dbReference type="PROSITE-ProRule" id="PRU00023"/>
    </source>
</evidence>
<dbReference type="InterPro" id="IPR049763">
    <property type="entry name" value="ANKFY1_BACK"/>
</dbReference>
<feature type="repeat" description="ANK" evidence="3">
    <location>
        <begin position="822"/>
        <end position="854"/>
    </location>
</feature>
<dbReference type="Gene3D" id="3.30.710.10">
    <property type="entry name" value="Potassium Channel Kv1.1, Chain A"/>
    <property type="match status" value="1"/>
</dbReference>
<evidence type="ECO:0000313" key="5">
    <source>
        <dbReference type="EMBL" id="VDL72283.1"/>
    </source>
</evidence>
<dbReference type="SUPFAM" id="SSF48403">
    <property type="entry name" value="Ankyrin repeat"/>
    <property type="match status" value="3"/>
</dbReference>
<feature type="repeat" description="ANK" evidence="3">
    <location>
        <begin position="250"/>
        <end position="282"/>
    </location>
</feature>
<dbReference type="SMART" id="SM00248">
    <property type="entry name" value="ANK"/>
    <property type="match status" value="17"/>
</dbReference>
<dbReference type="AlphaFoldDB" id="A0A0N4XZR3"/>
<dbReference type="PANTHER" id="PTHR24198:SF165">
    <property type="entry name" value="ANKYRIN REPEAT-CONTAINING PROTEIN-RELATED"/>
    <property type="match status" value="1"/>
</dbReference>
<dbReference type="SMART" id="SM00225">
    <property type="entry name" value="BTB"/>
    <property type="match status" value="1"/>
</dbReference>
<accession>A0A0N4XZR3</accession>
<dbReference type="PROSITE" id="PS50097">
    <property type="entry name" value="BTB"/>
    <property type="match status" value="1"/>
</dbReference>
<keyword evidence="1" id="KW-0677">Repeat</keyword>
<dbReference type="CDD" id="cd18501">
    <property type="entry name" value="BACK_ANKFY1_Rank5"/>
    <property type="match status" value="1"/>
</dbReference>
<dbReference type="InterPro" id="IPR000210">
    <property type="entry name" value="BTB/POZ_dom"/>
</dbReference>
<evidence type="ECO:0000313" key="7">
    <source>
        <dbReference type="WBParaSite" id="NBR_0000869301-mRNA-1"/>
    </source>
</evidence>
<feature type="repeat" description="ANK" evidence="3">
    <location>
        <begin position="336"/>
        <end position="368"/>
    </location>
</feature>
<feature type="repeat" description="ANK" evidence="3">
    <location>
        <begin position="409"/>
        <end position="436"/>
    </location>
</feature>
<proteinExistence type="predicted"/>
<evidence type="ECO:0000313" key="6">
    <source>
        <dbReference type="Proteomes" id="UP000271162"/>
    </source>
</evidence>
<reference evidence="7" key="1">
    <citation type="submission" date="2017-02" db="UniProtKB">
        <authorList>
            <consortium name="WormBaseParasite"/>
        </authorList>
    </citation>
    <scope>IDENTIFICATION</scope>
</reference>
<evidence type="ECO:0000256" key="1">
    <source>
        <dbReference type="ARBA" id="ARBA00022737"/>
    </source>
</evidence>
<dbReference type="Proteomes" id="UP000271162">
    <property type="component" value="Unassembled WGS sequence"/>
</dbReference>
<feature type="repeat" description="ANK" evidence="3">
    <location>
        <begin position="564"/>
        <end position="596"/>
    </location>
</feature>
<name>A0A0N4XZR3_NIPBR</name>
<dbReference type="Gene3D" id="1.25.40.20">
    <property type="entry name" value="Ankyrin repeat-containing domain"/>
    <property type="match status" value="7"/>
</dbReference>
<keyword evidence="6" id="KW-1185">Reference proteome</keyword>
<dbReference type="OMA" id="WGLEQVV"/>
<feature type="repeat" description="ANK" evidence="3">
    <location>
        <begin position="437"/>
        <end position="469"/>
    </location>
</feature>
<dbReference type="InterPro" id="IPR011333">
    <property type="entry name" value="SKP1/BTB/POZ_sf"/>
</dbReference>
<dbReference type="InterPro" id="IPR036770">
    <property type="entry name" value="Ankyrin_rpt-contain_sf"/>
</dbReference>
<feature type="domain" description="BTB" evidence="4">
    <location>
        <begin position="64"/>
        <end position="124"/>
    </location>
</feature>
<dbReference type="STRING" id="27835.A0A0N4XZR3"/>
<dbReference type="Pfam" id="PF00651">
    <property type="entry name" value="BTB"/>
    <property type="match status" value="1"/>
</dbReference>
<dbReference type="WBParaSite" id="NBR_0000869301-mRNA-1">
    <property type="protein sequence ID" value="NBR_0000869301-mRNA-1"/>
    <property type="gene ID" value="NBR_0000869301"/>
</dbReference>
<sequence length="1089" mass="119233">MGSVDLVELLREEHLQLQSKYADLQQKFAVLQTRIDPSQPPDASTLAGQLVTVVRNLFDSHSLSDVAIRVSGSELKCHKFLLMARSNHWSDLETRDYVEFPEISLKAFEVVYRWMYTDTLPRSQLSTEVLKEVAHIAYRFGFVALQPRCVQLLKTSVNVTNCISLFEFADEEDIVELRDFCSAIVAAHWHEFKPQQFSHLSAPSLFRLLKKNSQHVLHSIIQLNREDVLLLYFIENDSKLHTLVNTPDQRGLSPLELALISGHVNIATQLLNKDADCDATACEFLAKSGADLKFVHKPTRSTLLHCAAASLQNPTDIAAWIASRLGDLDIDAADEQGRTAALLSIINENHVLTDVLLQHGADVEKADNAGNSPLSVALFDIKNMDLSRKLVELGGPRILNHIVAKDCLLHTAVRKEDFEVVRFLLANNAEIDATNDKGETPLWIAVALNNLELVSLLLDKGAAVRTSTNERESVLHKAVLSGSKMLKIFAEKTKGVDWSCGILRYALDQHLVDCAKVIVSAGANVEAKDSLGNTLLLQRILLSDDIGATFLLEHGAKHSVKDSLGRSPLELAAYYGLINTLKTICGLGININERSNGGSGYTVLKQALSEGHYECASLLVSLGCDLESSTIDGSYVQTMLHHFIDVEDERAAVFLIESGCNGDAMRVPRDPSEHGDQLALHRAVTSGMVSVVSALVKAKVNLSAQDSNGRTACHVAVQQRNSEVLSELLNGSDLGFLSIRDKFGQTPFSQALFTKEHALAAAIVERQPHVALLANGNATRGKISKTSGENLLHTSVKSNDLESVLFLLSSHTDATRVTTDGTKRSALHYAANVDNELILRNLLLAGCEVDVRSADGTTPLHIAARFNRAVHAEILLENGANPNIVDERGDNGMNLPSHNFCENILALLQAVRNGSVDCVKALTSHTSTDSLAVNKSGQSALHLCATLTSDKLPPKRFPVEICELLLRREAHRLQEKEFAAYVDLQNAEGNTALLLAYMAGNGEICRCLLRYGATMGARNVVGATMFTYETPTRLLLFRLLGKILLNANLGGQMAICVTVEFGFQSLCESITADIVADWYVRNALRLRCL</sequence>
<dbReference type="EMBL" id="UYSL01020038">
    <property type="protein sequence ID" value="VDL72283.1"/>
    <property type="molecule type" value="Genomic_DNA"/>
</dbReference>
<gene>
    <name evidence="5" type="ORF">NBR_LOCUS8694</name>
</gene>
<dbReference type="Pfam" id="PF12796">
    <property type="entry name" value="Ank_2"/>
    <property type="match status" value="3"/>
</dbReference>
<keyword evidence="2 3" id="KW-0040">ANK repeat</keyword>
<feature type="repeat" description="ANK" evidence="3">
    <location>
        <begin position="988"/>
        <end position="1020"/>
    </location>
</feature>